<reference evidence="4" key="1">
    <citation type="journal article" date="2013" name="Genome Announc.">
        <title>Draft genome sequence of the ascomycete Phaeoacremonium aleophilum strain UCR-PA7, a causal agent of the esca disease complex in grapevines.</title>
        <authorList>
            <person name="Blanco-Ulate B."/>
            <person name="Rolshausen P."/>
            <person name="Cantu D."/>
        </authorList>
    </citation>
    <scope>NUCLEOTIDE SEQUENCE [LARGE SCALE GENOMIC DNA]</scope>
    <source>
        <strain evidence="4">UCR-PA7</strain>
    </source>
</reference>
<dbReference type="RefSeq" id="XP_007918519.1">
    <property type="nucleotide sequence ID" value="XM_007920328.1"/>
</dbReference>
<keyword evidence="4" id="KW-1185">Reference proteome</keyword>
<organism evidence="3 4">
    <name type="scientific">Phaeoacremonium minimum (strain UCR-PA7)</name>
    <name type="common">Esca disease fungus</name>
    <name type="synonym">Togninia minima</name>
    <dbReference type="NCBI Taxonomy" id="1286976"/>
    <lineage>
        <taxon>Eukaryota</taxon>
        <taxon>Fungi</taxon>
        <taxon>Dikarya</taxon>
        <taxon>Ascomycota</taxon>
        <taxon>Pezizomycotina</taxon>
        <taxon>Sordariomycetes</taxon>
        <taxon>Sordariomycetidae</taxon>
        <taxon>Togniniales</taxon>
        <taxon>Togniniaceae</taxon>
        <taxon>Phaeoacremonium</taxon>
    </lineage>
</organism>
<comment type="similarity">
    <text evidence="1">Belongs to the short-chain dehydrogenases/reductases (SDR) family.</text>
</comment>
<dbReference type="InterPro" id="IPR036291">
    <property type="entry name" value="NAD(P)-bd_dom_sf"/>
</dbReference>
<dbReference type="EMBL" id="KB933324">
    <property type="protein sequence ID" value="EON96701.1"/>
    <property type="molecule type" value="Genomic_DNA"/>
</dbReference>
<accession>R8BBM4</accession>
<proteinExistence type="inferred from homology"/>
<evidence type="ECO:0000256" key="2">
    <source>
        <dbReference type="ARBA" id="ARBA00023002"/>
    </source>
</evidence>
<dbReference type="AlphaFoldDB" id="R8BBM4"/>
<keyword evidence="2" id="KW-0560">Oxidoreductase</keyword>
<dbReference type="OrthoDB" id="5336600at2759"/>
<dbReference type="SUPFAM" id="SSF51735">
    <property type="entry name" value="NAD(P)-binding Rossmann-fold domains"/>
    <property type="match status" value="1"/>
</dbReference>
<dbReference type="eggNOG" id="KOG1014">
    <property type="taxonomic scope" value="Eukaryota"/>
</dbReference>
<evidence type="ECO:0000313" key="4">
    <source>
        <dbReference type="Proteomes" id="UP000014074"/>
    </source>
</evidence>
<gene>
    <name evidence="3" type="ORF">UCRPA7_7808</name>
</gene>
<protein>
    <submittedName>
        <fullName evidence="3">Putative short chain type protein</fullName>
    </submittedName>
</protein>
<evidence type="ECO:0000256" key="1">
    <source>
        <dbReference type="ARBA" id="ARBA00006484"/>
    </source>
</evidence>
<dbReference type="Gene3D" id="3.40.50.720">
    <property type="entry name" value="NAD(P)-binding Rossmann-like Domain"/>
    <property type="match status" value="1"/>
</dbReference>
<dbReference type="PANTHER" id="PTHR43669">
    <property type="entry name" value="5-KETO-D-GLUCONATE 5-REDUCTASE"/>
    <property type="match status" value="1"/>
</dbReference>
<dbReference type="PANTHER" id="PTHR43669:SF4">
    <property type="entry name" value="SHORT-CHAIN DEHYDROGENASE"/>
    <property type="match status" value="1"/>
</dbReference>
<dbReference type="HOGENOM" id="CLU_103010_1_0_1"/>
<name>R8BBM4_PHAM7</name>
<evidence type="ECO:0000313" key="3">
    <source>
        <dbReference type="EMBL" id="EON96701.1"/>
    </source>
</evidence>
<sequence>MAARVVLILGSGPRIGDAVSGKFAAEGYKVAFVSRKGTDSINEQGYLSLQTDLANPDPSLLATVFDKVKSEFKAAPSVVVYNAGFIYADQRQADGKIAGQDVSGPAHADFYTQLAASGAKDVPWHATFVKDKGYVKF</sequence>
<dbReference type="GO" id="GO:0016491">
    <property type="term" value="F:oxidoreductase activity"/>
    <property type="evidence" value="ECO:0007669"/>
    <property type="project" value="UniProtKB-KW"/>
</dbReference>
<dbReference type="KEGG" id="tmn:UCRPA7_7808"/>
<dbReference type="GeneID" id="19328599"/>
<dbReference type="Proteomes" id="UP000014074">
    <property type="component" value="Unassembled WGS sequence"/>
</dbReference>